<keyword evidence="7" id="KW-1185">Reference proteome</keyword>
<dbReference type="STRING" id="215250.A0A316YEL5"/>
<sequence length="288" mass="31241">MSGSSSYPRPFENFGTAKLHQLTWEAEGVLRVSFKRGPVNSWVEPMWRELDAIFRHVATDTDVFAVVLSGEGRCFTAGLDLGSDSLGQVMEDAGPDVARRAFAMKRWVGEFQAAVSQMERCGKPVIAAVHNVAYGLGIDLLCAVDIRLAESTARFSVKEVDAGLAADIGTLQRLPKIVGNQSLVRELCFTAREFSAKEALDMGFLSQLVDGGRDAVLKAAIDMAKVVASKAPVALRGTKELLLHARDHTVQQGLDFTALWSASMLQSEDIPVAMAAVMQKQTPKFAKL</sequence>
<keyword evidence="5" id="KW-0413">Isomerase</keyword>
<dbReference type="Gene3D" id="1.10.12.10">
    <property type="entry name" value="Lyase 2-enoyl-coa Hydratase, Chain A, domain 2"/>
    <property type="match status" value="1"/>
</dbReference>
<dbReference type="GO" id="GO:0051750">
    <property type="term" value="F:delta(3,5)-delta(2,4)-dienoyl-CoA isomerase activity"/>
    <property type="evidence" value="ECO:0007669"/>
    <property type="project" value="TreeGrafter"/>
</dbReference>
<evidence type="ECO:0000256" key="5">
    <source>
        <dbReference type="ARBA" id="ARBA00023235"/>
    </source>
</evidence>
<dbReference type="SUPFAM" id="SSF52096">
    <property type="entry name" value="ClpP/crotonase"/>
    <property type="match status" value="1"/>
</dbReference>
<dbReference type="InterPro" id="IPR001753">
    <property type="entry name" value="Enoyl-CoA_hydra/iso"/>
</dbReference>
<dbReference type="Gene3D" id="3.90.226.10">
    <property type="entry name" value="2-enoyl-CoA Hydratase, Chain A, domain 1"/>
    <property type="match status" value="1"/>
</dbReference>
<comment type="similarity">
    <text evidence="2">Belongs to the enoyl-CoA hydratase/isomerase family.</text>
</comment>
<dbReference type="Proteomes" id="UP000245768">
    <property type="component" value="Unassembled WGS sequence"/>
</dbReference>
<dbReference type="GeneID" id="37047262"/>
<dbReference type="CDD" id="cd06558">
    <property type="entry name" value="crotonase-like"/>
    <property type="match status" value="1"/>
</dbReference>
<evidence type="ECO:0000256" key="1">
    <source>
        <dbReference type="ARBA" id="ARBA00005005"/>
    </source>
</evidence>
<organism evidence="6 7">
    <name type="scientific">Acaromyces ingoldii</name>
    <dbReference type="NCBI Taxonomy" id="215250"/>
    <lineage>
        <taxon>Eukaryota</taxon>
        <taxon>Fungi</taxon>
        <taxon>Dikarya</taxon>
        <taxon>Basidiomycota</taxon>
        <taxon>Ustilaginomycotina</taxon>
        <taxon>Exobasidiomycetes</taxon>
        <taxon>Exobasidiales</taxon>
        <taxon>Cryptobasidiaceae</taxon>
        <taxon>Acaromyces</taxon>
    </lineage>
</organism>
<dbReference type="GO" id="GO:0006635">
    <property type="term" value="P:fatty acid beta-oxidation"/>
    <property type="evidence" value="ECO:0007669"/>
    <property type="project" value="UniProtKB-UniPathway"/>
</dbReference>
<dbReference type="InterPro" id="IPR045002">
    <property type="entry name" value="Ech1-like"/>
</dbReference>
<keyword evidence="3" id="KW-0276">Fatty acid metabolism</keyword>
<evidence type="ECO:0000256" key="2">
    <source>
        <dbReference type="ARBA" id="ARBA00005254"/>
    </source>
</evidence>
<evidence type="ECO:0000256" key="3">
    <source>
        <dbReference type="ARBA" id="ARBA00022832"/>
    </source>
</evidence>
<dbReference type="RefSeq" id="XP_025374810.1">
    <property type="nucleotide sequence ID" value="XM_025525346.1"/>
</dbReference>
<dbReference type="Pfam" id="PF00378">
    <property type="entry name" value="ECH_1"/>
    <property type="match status" value="1"/>
</dbReference>
<evidence type="ECO:0000256" key="4">
    <source>
        <dbReference type="ARBA" id="ARBA00023098"/>
    </source>
</evidence>
<evidence type="ECO:0000313" key="6">
    <source>
        <dbReference type="EMBL" id="PWN87612.1"/>
    </source>
</evidence>
<evidence type="ECO:0000313" key="7">
    <source>
        <dbReference type="Proteomes" id="UP000245768"/>
    </source>
</evidence>
<dbReference type="GO" id="GO:0005739">
    <property type="term" value="C:mitochondrion"/>
    <property type="evidence" value="ECO:0007669"/>
    <property type="project" value="TreeGrafter"/>
</dbReference>
<dbReference type="FunFam" id="1.10.12.10:FF:000004">
    <property type="entry name" value="Delta3,5-delta2,4-dienoyl-CoA isomerase"/>
    <property type="match status" value="1"/>
</dbReference>
<protein>
    <submittedName>
        <fullName evidence="6">ClpP/crotonase</fullName>
    </submittedName>
</protein>
<dbReference type="PANTHER" id="PTHR43149:SF1">
    <property type="entry name" value="DELTA(3,5)-DELTA(2,4)-DIENOYL-COA ISOMERASE, MITOCHONDRIAL"/>
    <property type="match status" value="1"/>
</dbReference>
<gene>
    <name evidence="6" type="ORF">FA10DRAFT_304371</name>
</gene>
<dbReference type="EMBL" id="KZ819640">
    <property type="protein sequence ID" value="PWN87612.1"/>
    <property type="molecule type" value="Genomic_DNA"/>
</dbReference>
<dbReference type="InParanoid" id="A0A316YEL5"/>
<comment type="pathway">
    <text evidence="1">Lipid metabolism; fatty acid beta-oxidation.</text>
</comment>
<dbReference type="UniPathway" id="UPA00659"/>
<name>A0A316YEL5_9BASI</name>
<dbReference type="InterPro" id="IPR014748">
    <property type="entry name" value="Enoyl-CoA_hydra_C"/>
</dbReference>
<keyword evidence="4" id="KW-0443">Lipid metabolism</keyword>
<accession>A0A316YEL5</accession>
<proteinExistence type="inferred from homology"/>
<dbReference type="InterPro" id="IPR029045">
    <property type="entry name" value="ClpP/crotonase-like_dom_sf"/>
</dbReference>
<dbReference type="PANTHER" id="PTHR43149">
    <property type="entry name" value="ENOYL-COA HYDRATASE"/>
    <property type="match status" value="1"/>
</dbReference>
<reference evidence="6 7" key="1">
    <citation type="journal article" date="2018" name="Mol. Biol. Evol.">
        <title>Broad Genomic Sampling Reveals a Smut Pathogenic Ancestry of the Fungal Clade Ustilaginomycotina.</title>
        <authorList>
            <person name="Kijpornyongpan T."/>
            <person name="Mondo S.J."/>
            <person name="Barry K."/>
            <person name="Sandor L."/>
            <person name="Lee J."/>
            <person name="Lipzen A."/>
            <person name="Pangilinan J."/>
            <person name="LaButti K."/>
            <person name="Hainaut M."/>
            <person name="Henrissat B."/>
            <person name="Grigoriev I.V."/>
            <person name="Spatafora J.W."/>
            <person name="Aime M.C."/>
        </authorList>
    </citation>
    <scope>NUCLEOTIDE SEQUENCE [LARGE SCALE GENOMIC DNA]</scope>
    <source>
        <strain evidence="6 7">MCA 4198</strain>
    </source>
</reference>
<dbReference type="AlphaFoldDB" id="A0A316YEL5"/>
<dbReference type="OrthoDB" id="14970at2759"/>